<keyword evidence="4" id="KW-1185">Reference proteome</keyword>
<proteinExistence type="predicted"/>
<dbReference type="InterPro" id="IPR006221">
    <property type="entry name" value="TrpG/PapA_dom"/>
</dbReference>
<dbReference type="Proteomes" id="UP000184462">
    <property type="component" value="Unassembled WGS sequence"/>
</dbReference>
<gene>
    <name evidence="3" type="ORF">SAMN05444278_101220</name>
</gene>
<dbReference type="GO" id="GO:0005829">
    <property type="term" value="C:cytosol"/>
    <property type="evidence" value="ECO:0007669"/>
    <property type="project" value="TreeGrafter"/>
</dbReference>
<dbReference type="PROSITE" id="PS51273">
    <property type="entry name" value="GATASE_TYPE_1"/>
    <property type="match status" value="1"/>
</dbReference>
<accession>A0A1M4SL75</accession>
<dbReference type="PRINTS" id="PR00097">
    <property type="entry name" value="ANTSNTHASEII"/>
</dbReference>
<evidence type="ECO:0000256" key="1">
    <source>
        <dbReference type="ARBA" id="ARBA00022962"/>
    </source>
</evidence>
<dbReference type="FunFam" id="3.40.50.880:FF:000003">
    <property type="entry name" value="Anthranilate synthase component II"/>
    <property type="match status" value="1"/>
</dbReference>
<dbReference type="PANTHER" id="PTHR43418:SF4">
    <property type="entry name" value="MULTIFUNCTIONAL TRYPTOPHAN BIOSYNTHESIS PROTEIN"/>
    <property type="match status" value="1"/>
</dbReference>
<evidence type="ECO:0000313" key="3">
    <source>
        <dbReference type="EMBL" id="SHE33024.1"/>
    </source>
</evidence>
<dbReference type="Pfam" id="PF00117">
    <property type="entry name" value="GATase"/>
    <property type="match status" value="1"/>
</dbReference>
<dbReference type="PANTHER" id="PTHR43418">
    <property type="entry name" value="MULTIFUNCTIONAL TRYPTOPHAN BIOSYNTHESIS PROTEIN-RELATED"/>
    <property type="match status" value="1"/>
</dbReference>
<dbReference type="InterPro" id="IPR029062">
    <property type="entry name" value="Class_I_gatase-like"/>
</dbReference>
<reference evidence="3 4" key="1">
    <citation type="submission" date="2016-11" db="EMBL/GenBank/DDBJ databases">
        <authorList>
            <person name="Jaros S."/>
            <person name="Januszkiewicz K."/>
            <person name="Wedrychowicz H."/>
        </authorList>
    </citation>
    <scope>NUCLEOTIDE SEQUENCE [LARGE SCALE GENOMIC DNA]</scope>
    <source>
        <strain evidence="3 4">DSM 25661</strain>
    </source>
</reference>
<keyword evidence="1" id="KW-0315">Glutamine amidotransferase</keyword>
<organism evidence="3 4">
    <name type="scientific">Psychroflexus salarius</name>
    <dbReference type="NCBI Taxonomy" id="1155689"/>
    <lineage>
        <taxon>Bacteria</taxon>
        <taxon>Pseudomonadati</taxon>
        <taxon>Bacteroidota</taxon>
        <taxon>Flavobacteriia</taxon>
        <taxon>Flavobacteriales</taxon>
        <taxon>Flavobacteriaceae</taxon>
        <taxon>Psychroflexus</taxon>
    </lineage>
</organism>
<dbReference type="InterPro" id="IPR050472">
    <property type="entry name" value="Anth_synth/Amidotransfase"/>
</dbReference>
<evidence type="ECO:0000313" key="4">
    <source>
        <dbReference type="Proteomes" id="UP000184462"/>
    </source>
</evidence>
<dbReference type="PRINTS" id="PR00096">
    <property type="entry name" value="GATASE"/>
</dbReference>
<dbReference type="GO" id="GO:0004049">
    <property type="term" value="F:anthranilate synthase activity"/>
    <property type="evidence" value="ECO:0007669"/>
    <property type="project" value="TreeGrafter"/>
</dbReference>
<dbReference type="RefSeq" id="WP_073190823.1">
    <property type="nucleotide sequence ID" value="NZ_FQTW01000001.1"/>
</dbReference>
<dbReference type="EMBL" id="FQTW01000001">
    <property type="protein sequence ID" value="SHE33024.1"/>
    <property type="molecule type" value="Genomic_DNA"/>
</dbReference>
<sequence length="190" mass="21589">MKKKRILVIDNYDSFVYNLVHYLEEYDVKVDTFRNDQIELTQIDSYDKILLSPGPGIPDEAGKLKEIIKTYAETKPMLGVCLGLQAIVEVFGGKLQNLEQVFHGIATPAKLVAEDKRLFEGISQEFEIGRYHSWVSIPQVPECLEVTAVDHQNHIMAIKHKTLPISAVQFHPESVLTPKGKQMIKNWVNS</sequence>
<name>A0A1M4SL75_9FLAO</name>
<dbReference type="InterPro" id="IPR017926">
    <property type="entry name" value="GATASE"/>
</dbReference>
<protein>
    <submittedName>
        <fullName evidence="3">Anthranilate synthase component 2</fullName>
    </submittedName>
</protein>
<dbReference type="OrthoDB" id="9786812at2"/>
<feature type="domain" description="Glutamine amidotransferase" evidence="2">
    <location>
        <begin position="7"/>
        <end position="188"/>
    </location>
</feature>
<dbReference type="STRING" id="1155689.SAMN05444278_101220"/>
<evidence type="ECO:0000259" key="2">
    <source>
        <dbReference type="Pfam" id="PF00117"/>
    </source>
</evidence>
<dbReference type="CDD" id="cd01743">
    <property type="entry name" value="GATase1_Anthranilate_Synthase"/>
    <property type="match status" value="1"/>
</dbReference>
<dbReference type="AlphaFoldDB" id="A0A1M4SL75"/>
<dbReference type="Gene3D" id="3.40.50.880">
    <property type="match status" value="1"/>
</dbReference>
<dbReference type="SUPFAM" id="SSF52317">
    <property type="entry name" value="Class I glutamine amidotransferase-like"/>
    <property type="match status" value="1"/>
</dbReference>
<dbReference type="NCBIfam" id="TIGR00566">
    <property type="entry name" value="trpG_papA"/>
    <property type="match status" value="1"/>
</dbReference>
<dbReference type="PRINTS" id="PR00099">
    <property type="entry name" value="CPSGATASE"/>
</dbReference>
<dbReference type="GO" id="GO:0000162">
    <property type="term" value="P:L-tryptophan biosynthetic process"/>
    <property type="evidence" value="ECO:0007669"/>
    <property type="project" value="TreeGrafter"/>
</dbReference>